<sequence>MNVSFPFNTTALLKRVFLTSGFVLLCGASQQAVAQCMQSGQLKGINLAGAEFNSSRLPGVLNKDYLYPAKKEIDHAKGIGSNVIRLPFRWERIQPALQGELDSAELKSLQTTVQRANEAGMCVILDVHNYATYRGQPIGSDAVPTEAFIDLWKRLATAFPQQDQTIFGLMNEPAKINIAAWAAIAQQTVNELRAAGIQNIILAAGGRWSGAHEWTKDQGGTSNGKAFANFQDPLDRTWLEVHQYADEGFAGTKTDCVDADRLQRIFANVTNWARENRKKLYLGEFGTPSDEKCLAALDAMLSGMNDTSVWRGWTYWAGGAWWGSYPMSIHPRNGVDAPQTDVLKKYF</sequence>
<dbReference type="EMBL" id="BMDI01000001">
    <property type="protein sequence ID" value="GGI16040.1"/>
    <property type="molecule type" value="Genomic_DNA"/>
</dbReference>
<dbReference type="PANTHER" id="PTHR34142">
    <property type="entry name" value="ENDO-BETA-1,4-GLUCANASE A"/>
    <property type="match status" value="1"/>
</dbReference>
<reference evidence="7" key="1">
    <citation type="journal article" date="2019" name="Int. J. Syst. Evol. Microbiol.">
        <title>The Global Catalogue of Microorganisms (GCM) 10K type strain sequencing project: providing services to taxonomists for standard genome sequencing and annotation.</title>
        <authorList>
            <consortium name="The Broad Institute Genomics Platform"/>
            <consortium name="The Broad Institute Genome Sequencing Center for Infectious Disease"/>
            <person name="Wu L."/>
            <person name="Ma J."/>
        </authorList>
    </citation>
    <scope>NUCLEOTIDE SEQUENCE [LARGE SCALE GENOMIC DNA]</scope>
    <source>
        <strain evidence="7">CCM 2767</strain>
    </source>
</reference>
<keyword evidence="7" id="KW-1185">Reference proteome</keyword>
<accession>A0A8J3EYI3</accession>
<keyword evidence="4" id="KW-0732">Signal</keyword>
<feature type="chain" id="PRO_5035218924" evidence="4">
    <location>
        <begin position="35"/>
        <end position="347"/>
    </location>
</feature>
<protein>
    <submittedName>
        <fullName evidence="6">Cellulase</fullName>
    </submittedName>
</protein>
<name>A0A8J3EYI3_9BURK</name>
<feature type="domain" description="Glycoside hydrolase family 5" evidence="5">
    <location>
        <begin position="48"/>
        <end position="317"/>
    </location>
</feature>
<evidence type="ECO:0000256" key="2">
    <source>
        <dbReference type="ARBA" id="ARBA00023295"/>
    </source>
</evidence>
<dbReference type="GO" id="GO:0004553">
    <property type="term" value="F:hydrolase activity, hydrolyzing O-glycosyl compounds"/>
    <property type="evidence" value="ECO:0007669"/>
    <property type="project" value="InterPro"/>
</dbReference>
<comment type="similarity">
    <text evidence="3">Belongs to the glycosyl hydrolase 5 (cellulase A) family.</text>
</comment>
<evidence type="ECO:0000313" key="6">
    <source>
        <dbReference type="EMBL" id="GGI16040.1"/>
    </source>
</evidence>
<dbReference type="Pfam" id="PF00150">
    <property type="entry name" value="Cellulase"/>
    <property type="match status" value="1"/>
</dbReference>
<keyword evidence="1 3" id="KW-0378">Hydrolase</keyword>
<dbReference type="GO" id="GO:0009251">
    <property type="term" value="P:glucan catabolic process"/>
    <property type="evidence" value="ECO:0007669"/>
    <property type="project" value="TreeGrafter"/>
</dbReference>
<dbReference type="Gene3D" id="3.20.20.80">
    <property type="entry name" value="Glycosidases"/>
    <property type="match status" value="1"/>
</dbReference>
<proteinExistence type="inferred from homology"/>
<dbReference type="RefSeq" id="WP_188379413.1">
    <property type="nucleotide sequence ID" value="NZ_BMDI01000001.1"/>
</dbReference>
<organism evidence="6 7">
    <name type="scientific">Oxalicibacterium faecigallinarum</name>
    <dbReference type="NCBI Taxonomy" id="573741"/>
    <lineage>
        <taxon>Bacteria</taxon>
        <taxon>Pseudomonadati</taxon>
        <taxon>Pseudomonadota</taxon>
        <taxon>Betaproteobacteria</taxon>
        <taxon>Burkholderiales</taxon>
        <taxon>Oxalobacteraceae</taxon>
        <taxon>Oxalicibacterium</taxon>
    </lineage>
</organism>
<keyword evidence="2 3" id="KW-0326">Glycosidase</keyword>
<dbReference type="InterPro" id="IPR017853">
    <property type="entry name" value="GH"/>
</dbReference>
<dbReference type="SUPFAM" id="SSF51445">
    <property type="entry name" value="(Trans)glycosidases"/>
    <property type="match status" value="1"/>
</dbReference>
<evidence type="ECO:0000313" key="7">
    <source>
        <dbReference type="Proteomes" id="UP000642180"/>
    </source>
</evidence>
<dbReference type="AlphaFoldDB" id="A0A8J3EYI3"/>
<feature type="signal peptide" evidence="4">
    <location>
        <begin position="1"/>
        <end position="34"/>
    </location>
</feature>
<evidence type="ECO:0000256" key="1">
    <source>
        <dbReference type="ARBA" id="ARBA00022801"/>
    </source>
</evidence>
<dbReference type="Proteomes" id="UP000642180">
    <property type="component" value="Unassembled WGS sequence"/>
</dbReference>
<comment type="caution">
    <text evidence="6">The sequence shown here is derived from an EMBL/GenBank/DDBJ whole genome shotgun (WGS) entry which is preliminary data.</text>
</comment>
<gene>
    <name evidence="6" type="primary">egl</name>
    <name evidence="6" type="ORF">GCM10008066_01970</name>
</gene>
<dbReference type="PANTHER" id="PTHR34142:SF1">
    <property type="entry name" value="GLYCOSIDE HYDROLASE FAMILY 5 DOMAIN-CONTAINING PROTEIN"/>
    <property type="match status" value="1"/>
</dbReference>
<evidence type="ECO:0000256" key="4">
    <source>
        <dbReference type="SAM" id="SignalP"/>
    </source>
</evidence>
<evidence type="ECO:0000259" key="5">
    <source>
        <dbReference type="Pfam" id="PF00150"/>
    </source>
</evidence>
<dbReference type="InterPro" id="IPR001547">
    <property type="entry name" value="Glyco_hydro_5"/>
</dbReference>
<evidence type="ECO:0000256" key="3">
    <source>
        <dbReference type="RuleBase" id="RU361153"/>
    </source>
</evidence>